<dbReference type="RefSeq" id="XP_040632330.1">
    <property type="nucleotide sequence ID" value="XM_040769655.1"/>
</dbReference>
<feature type="region of interest" description="Disordered" evidence="2">
    <location>
        <begin position="198"/>
        <end position="242"/>
    </location>
</feature>
<sequence length="429" mass="48319">MSRPSSSRTTTQQSRTNPSTPTAPTPTPPPPTPAPTRPTELVAEKPIRYIYTESSIRGDVMYPVPVGVTHLVRQNLIDMTRDSLAEKVRTLATKDAPFKPDLSNATVYYSLFRPLNQDGNVINNESRQLNFPTSEHIPKDVNIVVAFAPPDKQDFKTSMPLKYLVKGATATAASQSLIAEELQEKLGNAEKQLKDTEKQLKDKGKGKGVGRSQQLQHDLDEAGTQSQRLQGEVNTNDEETNSDRMIMFEKAIRQQLARTTETLGEEIRLLKEDNRLLKKENLRLKEKVASLENRVIELEGFDYDHNKLDQIRRRAVLDEARNALMVLFGFSPENTTWLEFASSRQPASIVKETAYKNHRAWRLIRADDLGALFHMGVGGMVRFDGIKAANTFSFNEMRGAVQDTPGQNFRVLRLFLDTLEPADFPLVQL</sequence>
<evidence type="ECO:0000256" key="1">
    <source>
        <dbReference type="SAM" id="Coils"/>
    </source>
</evidence>
<proteinExistence type="predicted"/>
<protein>
    <submittedName>
        <fullName evidence="3">Uncharacterized protein</fullName>
    </submittedName>
</protein>
<dbReference type="AlphaFoldDB" id="M5G5A3"/>
<organism evidence="3 4">
    <name type="scientific">Dacryopinax primogenitus (strain DJM 731)</name>
    <name type="common">Brown rot fungus</name>
    <dbReference type="NCBI Taxonomy" id="1858805"/>
    <lineage>
        <taxon>Eukaryota</taxon>
        <taxon>Fungi</taxon>
        <taxon>Dikarya</taxon>
        <taxon>Basidiomycota</taxon>
        <taxon>Agaricomycotina</taxon>
        <taxon>Dacrymycetes</taxon>
        <taxon>Dacrymycetales</taxon>
        <taxon>Dacrymycetaceae</taxon>
        <taxon>Dacryopinax</taxon>
    </lineage>
</organism>
<feature type="compositionally biased region" description="Low complexity" evidence="2">
    <location>
        <begin position="1"/>
        <end position="20"/>
    </location>
</feature>
<dbReference type="EMBL" id="JH795856">
    <property type="protein sequence ID" value="EJU05436.1"/>
    <property type="molecule type" value="Genomic_DNA"/>
</dbReference>
<reference evidence="3 4" key="1">
    <citation type="journal article" date="2012" name="Science">
        <title>The Paleozoic origin of enzymatic lignin decomposition reconstructed from 31 fungal genomes.</title>
        <authorList>
            <person name="Floudas D."/>
            <person name="Binder M."/>
            <person name="Riley R."/>
            <person name="Barry K."/>
            <person name="Blanchette R.A."/>
            <person name="Henrissat B."/>
            <person name="Martinez A.T."/>
            <person name="Otillar R."/>
            <person name="Spatafora J.W."/>
            <person name="Yadav J.S."/>
            <person name="Aerts A."/>
            <person name="Benoit I."/>
            <person name="Boyd A."/>
            <person name="Carlson A."/>
            <person name="Copeland A."/>
            <person name="Coutinho P.M."/>
            <person name="de Vries R.P."/>
            <person name="Ferreira P."/>
            <person name="Findley K."/>
            <person name="Foster B."/>
            <person name="Gaskell J."/>
            <person name="Glotzer D."/>
            <person name="Gorecki P."/>
            <person name="Heitman J."/>
            <person name="Hesse C."/>
            <person name="Hori C."/>
            <person name="Igarashi K."/>
            <person name="Jurgens J.A."/>
            <person name="Kallen N."/>
            <person name="Kersten P."/>
            <person name="Kohler A."/>
            <person name="Kuees U."/>
            <person name="Kumar T.K.A."/>
            <person name="Kuo A."/>
            <person name="LaButti K."/>
            <person name="Larrondo L.F."/>
            <person name="Lindquist E."/>
            <person name="Ling A."/>
            <person name="Lombard V."/>
            <person name="Lucas S."/>
            <person name="Lundell T."/>
            <person name="Martin R."/>
            <person name="McLaughlin D.J."/>
            <person name="Morgenstern I."/>
            <person name="Morin E."/>
            <person name="Murat C."/>
            <person name="Nagy L.G."/>
            <person name="Nolan M."/>
            <person name="Ohm R.A."/>
            <person name="Patyshakuliyeva A."/>
            <person name="Rokas A."/>
            <person name="Ruiz-Duenas F.J."/>
            <person name="Sabat G."/>
            <person name="Salamov A."/>
            <person name="Samejima M."/>
            <person name="Schmutz J."/>
            <person name="Slot J.C."/>
            <person name="St John F."/>
            <person name="Stenlid J."/>
            <person name="Sun H."/>
            <person name="Sun S."/>
            <person name="Syed K."/>
            <person name="Tsang A."/>
            <person name="Wiebenga A."/>
            <person name="Young D."/>
            <person name="Pisabarro A."/>
            <person name="Eastwood D.C."/>
            <person name="Martin F."/>
            <person name="Cullen D."/>
            <person name="Grigoriev I.V."/>
            <person name="Hibbett D.S."/>
        </authorList>
    </citation>
    <scope>NUCLEOTIDE SEQUENCE [LARGE SCALE GENOMIC DNA]</scope>
    <source>
        <strain evidence="3 4">DJM-731 SS1</strain>
    </source>
</reference>
<dbReference type="GeneID" id="63684717"/>
<feature type="region of interest" description="Disordered" evidence="2">
    <location>
        <begin position="1"/>
        <end position="40"/>
    </location>
</feature>
<evidence type="ECO:0000313" key="4">
    <source>
        <dbReference type="Proteomes" id="UP000030653"/>
    </source>
</evidence>
<keyword evidence="1" id="KW-0175">Coiled coil</keyword>
<gene>
    <name evidence="3" type="ORF">DACRYDRAFT_113556</name>
</gene>
<accession>M5G5A3</accession>
<evidence type="ECO:0000256" key="2">
    <source>
        <dbReference type="SAM" id="MobiDB-lite"/>
    </source>
</evidence>
<feature type="compositionally biased region" description="Pro residues" evidence="2">
    <location>
        <begin position="21"/>
        <end position="36"/>
    </location>
</feature>
<feature type="compositionally biased region" description="Polar residues" evidence="2">
    <location>
        <begin position="223"/>
        <end position="234"/>
    </location>
</feature>
<feature type="coiled-coil region" evidence="1">
    <location>
        <begin position="260"/>
        <end position="294"/>
    </location>
</feature>
<dbReference type="Proteomes" id="UP000030653">
    <property type="component" value="Unassembled WGS sequence"/>
</dbReference>
<name>M5G5A3_DACPD</name>
<dbReference type="HOGENOM" id="CLU_639383_0_0_1"/>
<evidence type="ECO:0000313" key="3">
    <source>
        <dbReference type="EMBL" id="EJU05436.1"/>
    </source>
</evidence>
<keyword evidence="4" id="KW-1185">Reference proteome</keyword>